<dbReference type="EMBL" id="BKCJ010000053">
    <property type="protein sequence ID" value="GEU29235.1"/>
    <property type="molecule type" value="Genomic_DNA"/>
</dbReference>
<evidence type="ECO:0000256" key="1">
    <source>
        <dbReference type="SAM" id="Coils"/>
    </source>
</evidence>
<evidence type="ECO:0000256" key="2">
    <source>
        <dbReference type="SAM" id="MobiDB-lite"/>
    </source>
</evidence>
<keyword evidence="1" id="KW-0175">Coiled coil</keyword>
<protein>
    <submittedName>
        <fullName evidence="3">Retrovirus-related Pol polyprotein from transposon TNT 1-94</fullName>
    </submittedName>
</protein>
<gene>
    <name evidence="3" type="ORF">Tci_001213</name>
</gene>
<feature type="coiled-coil region" evidence="1">
    <location>
        <begin position="401"/>
        <end position="431"/>
    </location>
</feature>
<dbReference type="AlphaFoldDB" id="A0A699GMD3"/>
<reference evidence="3" key="1">
    <citation type="journal article" date="2019" name="Sci. Rep.">
        <title>Draft genome of Tanacetum cinerariifolium, the natural source of mosquito coil.</title>
        <authorList>
            <person name="Yamashiro T."/>
            <person name="Shiraishi A."/>
            <person name="Satake H."/>
            <person name="Nakayama K."/>
        </authorList>
    </citation>
    <scope>NUCLEOTIDE SEQUENCE</scope>
</reference>
<comment type="caution">
    <text evidence="3">The sequence shown here is derived from an EMBL/GenBank/DDBJ whole genome shotgun (WGS) entry which is preliminary data.</text>
</comment>
<accession>A0A699GMD3</accession>
<sequence length="824" mass="92655">MPIPNELISNNIRNAPYYNAYLEMVAKHDQKVATKKEGKKKTASAKQPKSKPAIEKSSKPAPALKPKATKERHSKASTAKSPKPMPAKENSTKTTLPKQAGKDKISKAQSQAHAGGMAIREPVAEATQPLLIVEGNGKAIVTEEQAAHSPLALHMPKKRSTMEQFIFQRQTPAIEASLTRSSAQAQDDISANIVRDSPSFADAKIGVASEKTNSGGDTEILQIDEAKGKDVDEQVNLEEKTDELDQGQAGSDPDLRESRRALAGPDPEPTHDEFMTNLYPKVQESLKFPDDEHVILDDPISSTGTLFSIKNLEDAYVVGDQFINDKSTKDEPRKPNVEAKVVSMVTVLISQASYSVSPLSTPIPVIDISPLKPASSITQAPIFTATTTTLPPPPQQQSTTESELVARVTLLEKKLSDLEETNKTLDKTSQNLGSRVFNLELRDLPHKIDEAIRESVREAIHPQASQSSTWKKFDTRDAPTSVSEQQSDPHAEQPIEDIPMPDTTNISDSKDTDSTHLPKIKQRPEWLKPLPDDKRPATLKPAWVIPTSYIPDVVNNWDNALATTYQAPVENSLLEKTGDMQTFMHWYCQQIGKTELTQADFEGQSYEVVKAFYPDVVHFQFQIKERHKMLTDQIDQANPEGDQVRIDISKPLPLSGPPGHMKAARYLDFGLKLLIPEHLWISEVVRTHMRILSVIGIKAYSRYGYDYLKEITLRRADYQEYTIAEKDFKKLYPSDFEDLDMLLLQVVFLVGNNEQKIMRFNEIYKFSDGTLMNIMEALDLRVKEYKVNRLNPGLNTRFWTDKDVERSKEFIHAIERRLKTRRIF</sequence>
<name>A0A699GMD3_TANCI</name>
<feature type="region of interest" description="Disordered" evidence="2">
    <location>
        <begin position="458"/>
        <end position="533"/>
    </location>
</feature>
<proteinExistence type="predicted"/>
<feature type="compositionally biased region" description="Acidic residues" evidence="2">
    <location>
        <begin position="233"/>
        <end position="245"/>
    </location>
</feature>
<feature type="region of interest" description="Disordered" evidence="2">
    <location>
        <begin position="206"/>
        <end position="273"/>
    </location>
</feature>
<feature type="compositionally biased region" description="Basic and acidic residues" evidence="2">
    <location>
        <begin position="508"/>
        <end position="533"/>
    </location>
</feature>
<feature type="region of interest" description="Disordered" evidence="2">
    <location>
        <begin position="29"/>
        <end position="116"/>
    </location>
</feature>
<evidence type="ECO:0000313" key="3">
    <source>
        <dbReference type="EMBL" id="GEU29235.1"/>
    </source>
</evidence>
<organism evidence="3">
    <name type="scientific">Tanacetum cinerariifolium</name>
    <name type="common">Dalmatian daisy</name>
    <name type="synonym">Chrysanthemum cinerariifolium</name>
    <dbReference type="NCBI Taxonomy" id="118510"/>
    <lineage>
        <taxon>Eukaryota</taxon>
        <taxon>Viridiplantae</taxon>
        <taxon>Streptophyta</taxon>
        <taxon>Embryophyta</taxon>
        <taxon>Tracheophyta</taxon>
        <taxon>Spermatophyta</taxon>
        <taxon>Magnoliopsida</taxon>
        <taxon>eudicotyledons</taxon>
        <taxon>Gunneridae</taxon>
        <taxon>Pentapetalae</taxon>
        <taxon>asterids</taxon>
        <taxon>campanulids</taxon>
        <taxon>Asterales</taxon>
        <taxon>Asteraceae</taxon>
        <taxon>Asteroideae</taxon>
        <taxon>Anthemideae</taxon>
        <taxon>Anthemidinae</taxon>
        <taxon>Tanacetum</taxon>
    </lineage>
</organism>